<feature type="transmembrane region" description="Helical" evidence="1">
    <location>
        <begin position="288"/>
        <end position="306"/>
    </location>
</feature>
<keyword evidence="1" id="KW-0472">Membrane</keyword>
<dbReference type="Proteomes" id="UP000198688">
    <property type="component" value="Chromosome I"/>
</dbReference>
<sequence>MLAAKRQAAAAARRQAKAKAAAQEQADSDAAGKAFLGHGAAAVITLAAGITAGVYASRLTGVGAPLASWRQVLPPDGLVIMAISATWMLLGALLHTPIAGWRGARVAAGFRVIAWLLAYHLVVGLLAIPFADFAGGDDRGLSDYGWMLLSLLWLPALATAAGVWFIGPDEKDPEAPDLVGNFRVFTFNVLMLLSWALGWVFFSGILLENADRYALPPLIPPWSMSIVAVGFVVGLPSVLIYLLRRRFVAVLLWDQINPRHLFRAGLAVLVGSLVAAQVTRFVDPDVVQTVVFVFLVFFYTVILRYLHRRFPPPEDWDPLQ</sequence>
<keyword evidence="1" id="KW-0812">Transmembrane</keyword>
<accession>A0A1H1SKI9</accession>
<evidence type="ECO:0000256" key="1">
    <source>
        <dbReference type="SAM" id="Phobius"/>
    </source>
</evidence>
<feature type="transmembrane region" description="Helical" evidence="1">
    <location>
        <begin position="178"/>
        <end position="202"/>
    </location>
</feature>
<protein>
    <submittedName>
        <fullName evidence="2">Uncharacterized protein</fullName>
    </submittedName>
</protein>
<keyword evidence="1" id="KW-1133">Transmembrane helix</keyword>
<feature type="transmembrane region" description="Helical" evidence="1">
    <location>
        <begin position="77"/>
        <end position="100"/>
    </location>
</feature>
<gene>
    <name evidence="2" type="ORF">SAMN04489716_0883</name>
</gene>
<organism evidence="2 3">
    <name type="scientific">Actinoplanes derwentensis</name>
    <dbReference type="NCBI Taxonomy" id="113562"/>
    <lineage>
        <taxon>Bacteria</taxon>
        <taxon>Bacillati</taxon>
        <taxon>Actinomycetota</taxon>
        <taxon>Actinomycetes</taxon>
        <taxon>Micromonosporales</taxon>
        <taxon>Micromonosporaceae</taxon>
        <taxon>Actinoplanes</taxon>
    </lineage>
</organism>
<feature type="transmembrane region" description="Helical" evidence="1">
    <location>
        <begin position="144"/>
        <end position="166"/>
    </location>
</feature>
<dbReference type="EMBL" id="LT629758">
    <property type="protein sequence ID" value="SDS48358.1"/>
    <property type="molecule type" value="Genomic_DNA"/>
</dbReference>
<evidence type="ECO:0000313" key="3">
    <source>
        <dbReference type="Proteomes" id="UP000198688"/>
    </source>
</evidence>
<feature type="transmembrane region" description="Helical" evidence="1">
    <location>
        <begin position="222"/>
        <end position="243"/>
    </location>
</feature>
<keyword evidence="3" id="KW-1185">Reference proteome</keyword>
<proteinExistence type="predicted"/>
<evidence type="ECO:0000313" key="2">
    <source>
        <dbReference type="EMBL" id="SDS48358.1"/>
    </source>
</evidence>
<name>A0A1H1SKI9_9ACTN</name>
<reference evidence="2 3" key="1">
    <citation type="submission" date="2016-10" db="EMBL/GenBank/DDBJ databases">
        <authorList>
            <person name="de Groot N.N."/>
        </authorList>
    </citation>
    <scope>NUCLEOTIDE SEQUENCE [LARGE SCALE GENOMIC DNA]</scope>
    <source>
        <strain evidence="2 3">DSM 43941</strain>
    </source>
</reference>
<feature type="transmembrane region" description="Helical" evidence="1">
    <location>
        <begin position="112"/>
        <end position="132"/>
    </location>
</feature>
<feature type="transmembrane region" description="Helical" evidence="1">
    <location>
        <begin position="35"/>
        <end position="57"/>
    </location>
</feature>
<dbReference type="AlphaFoldDB" id="A0A1H1SKI9"/>
<feature type="transmembrane region" description="Helical" evidence="1">
    <location>
        <begin position="264"/>
        <end position="282"/>
    </location>
</feature>